<dbReference type="FunFam" id="1.10.12.10:FF:000001">
    <property type="entry name" value="Probable enoyl-CoA hydratase, mitochondrial"/>
    <property type="match status" value="1"/>
</dbReference>
<dbReference type="GO" id="GO:0006635">
    <property type="term" value="P:fatty acid beta-oxidation"/>
    <property type="evidence" value="ECO:0007669"/>
    <property type="project" value="TreeGrafter"/>
</dbReference>
<comment type="similarity">
    <text evidence="2 7">Belongs to the enoyl-CoA hydratase/isomerase family.</text>
</comment>
<comment type="catalytic activity">
    <reaction evidence="5">
        <text>a short-chain (3S)-3-hydroxyacyl-CoA = a short-chain (2E)-enoyl-CoA + H2O</text>
        <dbReference type="Rhea" id="RHEA:52664"/>
        <dbReference type="ChEBI" id="CHEBI:15377"/>
        <dbReference type="ChEBI" id="CHEBI:87488"/>
        <dbReference type="ChEBI" id="CHEBI:136760"/>
        <dbReference type="EC" id="4.2.1.150"/>
    </reaction>
</comment>
<dbReference type="Gene3D" id="3.90.226.10">
    <property type="entry name" value="2-enoyl-CoA Hydratase, Chain A, domain 1"/>
    <property type="match status" value="1"/>
</dbReference>
<evidence type="ECO:0000313" key="9">
    <source>
        <dbReference type="Proteomes" id="UP000095558"/>
    </source>
</evidence>
<dbReference type="InterPro" id="IPR018376">
    <property type="entry name" value="Enoyl-CoA_hyd/isom_CS"/>
</dbReference>
<dbReference type="FunFam" id="3.90.226.10:FF:000009">
    <property type="entry name" value="Carnitinyl-CoA dehydratase"/>
    <property type="match status" value="1"/>
</dbReference>
<evidence type="ECO:0000256" key="1">
    <source>
        <dbReference type="ARBA" id="ARBA00005086"/>
    </source>
</evidence>
<evidence type="ECO:0000256" key="3">
    <source>
        <dbReference type="ARBA" id="ARBA00011881"/>
    </source>
</evidence>
<dbReference type="AlphaFoldDB" id="A0A174A8D1"/>
<dbReference type="CDD" id="cd06558">
    <property type="entry name" value="crotonase-like"/>
    <property type="match status" value="1"/>
</dbReference>
<dbReference type="EC" id="4.2.1.150" evidence="6"/>
<dbReference type="OrthoDB" id="9775794at2"/>
<evidence type="ECO:0000256" key="7">
    <source>
        <dbReference type="RuleBase" id="RU003707"/>
    </source>
</evidence>
<proteinExistence type="inferred from homology"/>
<dbReference type="NCBIfam" id="NF004475">
    <property type="entry name" value="PRK05809.1"/>
    <property type="match status" value="1"/>
</dbReference>
<evidence type="ECO:0000313" key="8">
    <source>
        <dbReference type="EMBL" id="CUN84734.1"/>
    </source>
</evidence>
<dbReference type="InterPro" id="IPR014748">
    <property type="entry name" value="Enoyl-CoA_hydra_C"/>
</dbReference>
<dbReference type="PANTHER" id="PTHR11941">
    <property type="entry name" value="ENOYL-COA HYDRATASE-RELATED"/>
    <property type="match status" value="1"/>
</dbReference>
<evidence type="ECO:0000256" key="5">
    <source>
        <dbReference type="ARBA" id="ARBA00050624"/>
    </source>
</evidence>
<dbReference type="PANTHER" id="PTHR11941:SF54">
    <property type="entry name" value="ENOYL-COA HYDRATASE, MITOCHONDRIAL"/>
    <property type="match status" value="1"/>
</dbReference>
<evidence type="ECO:0000256" key="6">
    <source>
        <dbReference type="ARBA" id="ARBA00067035"/>
    </source>
</evidence>
<dbReference type="Gene3D" id="1.10.12.10">
    <property type="entry name" value="Lyase 2-enoyl-coa Hydratase, Chain A, domain 2"/>
    <property type="match status" value="1"/>
</dbReference>
<evidence type="ECO:0000256" key="2">
    <source>
        <dbReference type="ARBA" id="ARBA00005254"/>
    </source>
</evidence>
<dbReference type="EMBL" id="CYZV01000007">
    <property type="protein sequence ID" value="CUN84734.1"/>
    <property type="molecule type" value="Genomic_DNA"/>
</dbReference>
<name>A0A174A8D1_9CLOT</name>
<comment type="pathway">
    <text evidence="1">Lipid metabolism; butanoate metabolism.</text>
</comment>
<reference evidence="8 9" key="1">
    <citation type="submission" date="2015-09" db="EMBL/GenBank/DDBJ databases">
        <authorList>
            <consortium name="Pathogen Informatics"/>
        </authorList>
    </citation>
    <scope>NUCLEOTIDE SEQUENCE [LARGE SCALE GENOMIC DNA]</scope>
    <source>
        <strain evidence="8 9">2789STDY5834855</strain>
    </source>
</reference>
<dbReference type="Proteomes" id="UP000095558">
    <property type="component" value="Unassembled WGS sequence"/>
</dbReference>
<dbReference type="InterPro" id="IPR001753">
    <property type="entry name" value="Enoyl-CoA_hydra/iso"/>
</dbReference>
<sequence length="281" mass="30610">MRSYGIKREEGFVEIKNVILEEELKNVTLEKDGNLAIVTINRPKALNALNSDTLRELDLAISNIEQDSNVYCVILTGAGEKSFVAGADIAEMKDLDAKGGEEFGLLGNRVFRRIENLDKPVIAAISGFALGGGCELAMACDIRIASEKAKFAQPEAGLGITPGFGGTQRLPRIVGLGKAKEMIYTCAMIKANEALRIGLVNKVVPLENLMEEARKMASVICANAPIAVKYCKDAINRGMQVDIDKAIEIEANDFGKCFDSEDQVEGMTAFLERREKNFKNS</sequence>
<dbReference type="GO" id="GO:0018812">
    <property type="term" value="F:3-hydroxyacyl-CoA dehydratase activity"/>
    <property type="evidence" value="ECO:0007669"/>
    <property type="project" value="UniProtKB-EC"/>
</dbReference>
<organism evidence="8 9">
    <name type="scientific">Clostridium disporicum</name>
    <dbReference type="NCBI Taxonomy" id="84024"/>
    <lineage>
        <taxon>Bacteria</taxon>
        <taxon>Bacillati</taxon>
        <taxon>Bacillota</taxon>
        <taxon>Clostridia</taxon>
        <taxon>Eubacteriales</taxon>
        <taxon>Clostridiaceae</taxon>
        <taxon>Clostridium</taxon>
    </lineage>
</organism>
<protein>
    <recommendedName>
        <fullName evidence="6">short-chain-enoyl-CoA hydratase</fullName>
        <ecNumber evidence="6">4.2.1.150</ecNumber>
    </recommendedName>
</protein>
<dbReference type="STRING" id="84024.ERS852471_02244"/>
<evidence type="ECO:0000256" key="4">
    <source>
        <dbReference type="ARBA" id="ARBA00023239"/>
    </source>
</evidence>
<dbReference type="Pfam" id="PF00378">
    <property type="entry name" value="ECH_1"/>
    <property type="match status" value="1"/>
</dbReference>
<dbReference type="SUPFAM" id="SSF52096">
    <property type="entry name" value="ClpP/crotonase"/>
    <property type="match status" value="1"/>
</dbReference>
<dbReference type="PROSITE" id="PS00166">
    <property type="entry name" value="ENOYL_COA_HYDRATASE"/>
    <property type="match status" value="1"/>
</dbReference>
<dbReference type="InterPro" id="IPR029045">
    <property type="entry name" value="ClpP/crotonase-like_dom_sf"/>
</dbReference>
<comment type="subunit">
    <text evidence="3">Homotetramer.</text>
</comment>
<keyword evidence="4 8" id="KW-0456">Lyase</keyword>
<accession>A0A174A8D1</accession>
<gene>
    <name evidence="8" type="primary">crt</name>
    <name evidence="8" type="ORF">ERS852470_00855</name>
</gene>